<proteinExistence type="predicted"/>
<evidence type="ECO:0000259" key="15">
    <source>
        <dbReference type="Pfam" id="PF02931"/>
    </source>
</evidence>
<dbReference type="CDD" id="cd19051">
    <property type="entry name" value="LGIC_TM_cation"/>
    <property type="match status" value="1"/>
</dbReference>
<comment type="caution">
    <text evidence="17">The sequence shown here is derived from an EMBL/GenBank/DDBJ whole genome shotgun (WGS) entry which is preliminary data.</text>
</comment>
<dbReference type="PANTHER" id="PTHR18945">
    <property type="entry name" value="NEUROTRANSMITTER GATED ION CHANNEL"/>
    <property type="match status" value="1"/>
</dbReference>
<keyword evidence="18" id="KW-1185">Reference proteome</keyword>
<gene>
    <name evidence="17" type="ORF">FGIG_04240</name>
</gene>
<evidence type="ECO:0000256" key="9">
    <source>
        <dbReference type="ARBA" id="ARBA00023170"/>
    </source>
</evidence>
<dbReference type="Proteomes" id="UP000316759">
    <property type="component" value="Unassembled WGS sequence"/>
</dbReference>
<dbReference type="OrthoDB" id="5975154at2759"/>
<dbReference type="InterPro" id="IPR036719">
    <property type="entry name" value="Neuro-gated_channel_TM_sf"/>
</dbReference>
<dbReference type="InterPro" id="IPR038050">
    <property type="entry name" value="Neuro_actylchol_rec"/>
</dbReference>
<evidence type="ECO:0000259" key="16">
    <source>
        <dbReference type="Pfam" id="PF02932"/>
    </source>
</evidence>
<keyword evidence="5" id="KW-0770">Synapse</keyword>
<keyword evidence="7 14" id="KW-0472">Membrane</keyword>
<dbReference type="InterPro" id="IPR006029">
    <property type="entry name" value="Neurotrans-gated_channel_TM"/>
</dbReference>
<dbReference type="Gene3D" id="2.70.170.10">
    <property type="entry name" value="Neurotransmitter-gated ion-channel ligand-binding domain"/>
    <property type="match status" value="1"/>
</dbReference>
<evidence type="ECO:0000256" key="1">
    <source>
        <dbReference type="ARBA" id="ARBA00022448"/>
    </source>
</evidence>
<feature type="domain" description="Neurotransmitter-gated ion-channel ligand-binding" evidence="15">
    <location>
        <begin position="70"/>
        <end position="256"/>
    </location>
</feature>
<dbReference type="SUPFAM" id="SSF63712">
    <property type="entry name" value="Nicotinic receptor ligand binding domain-like"/>
    <property type="match status" value="1"/>
</dbReference>
<evidence type="ECO:0000313" key="18">
    <source>
        <dbReference type="Proteomes" id="UP000316759"/>
    </source>
</evidence>
<evidence type="ECO:0000256" key="13">
    <source>
        <dbReference type="ARBA" id="ARBA00034099"/>
    </source>
</evidence>
<evidence type="ECO:0000256" key="14">
    <source>
        <dbReference type="SAM" id="Phobius"/>
    </source>
</evidence>
<keyword evidence="4 14" id="KW-1133">Transmembrane helix</keyword>
<keyword evidence="3 14" id="KW-0812">Transmembrane</keyword>
<dbReference type="GO" id="GO:0004888">
    <property type="term" value="F:transmembrane signaling receptor activity"/>
    <property type="evidence" value="ECO:0007669"/>
    <property type="project" value="InterPro"/>
</dbReference>
<dbReference type="InterPro" id="IPR002394">
    <property type="entry name" value="Nicotinic_acetylcholine_rcpt"/>
</dbReference>
<dbReference type="SUPFAM" id="SSF90112">
    <property type="entry name" value="Neurotransmitter-gated ion-channel transmembrane pore"/>
    <property type="match status" value="1"/>
</dbReference>
<sequence>MEAFSPHSLTVQRDRPADLERANQVSDDLLDQNQPKLLDARMGKFRGNRLFHHELSSFIAEIPGEISTEKSLIHLLLNRYKEFGVIGRPVRDSRIKMVIQYGLQLIQILHLDENKQVLRTNCWTIYRWVDPLLTWNASQFEDLKVVRMLPGQIWTPDIKLYNFADERLQEYREGGLLVHNDGTILWLQQALFKSTCQVCMLEFGSLTYDKTQLELDWWTPDDSETPMPYVDYSDYVPANEWFADGEAERHLRHEKRTKQIRSVKRYRVRGHLVDGVTEERHYPVLRFLMVLYRNPSFHMFILVVPCLLLSLLTLVVFWLPPDSSAKMMLGINIFVAFFVLLLLLAESMPTAVKNFPLIGVFFCLNMVMITLSTYLATVSVNLFYRGQAGRPLPIWVRRFFIDGCGRMVWLRQYIPLADIKRTGNVEAGKTSGEISIRTSTVTGSSAFLRVKEERSNLGMQVRKRKNSSVSQKYPQMRVKQIVSLNAETASLSVEDQHDSVENLIHVMRPIHGDACQVSEDISCFHLRQKTTSEREAIAMEWRTLALVVDRLFFILYLIIMGVSLGTVVLKTEVIDMTLLLINRNAISLTED</sequence>
<dbReference type="AlphaFoldDB" id="A0A504YVW7"/>
<dbReference type="Gene3D" id="1.20.58.390">
    <property type="entry name" value="Neurotransmitter-gated ion-channel transmembrane domain"/>
    <property type="match status" value="1"/>
</dbReference>
<keyword evidence="9 17" id="KW-0675">Receptor</keyword>
<dbReference type="Pfam" id="PF02932">
    <property type="entry name" value="Neur_chan_memb"/>
    <property type="match status" value="1"/>
</dbReference>
<dbReference type="PRINTS" id="PR00254">
    <property type="entry name" value="NICOTINICR"/>
</dbReference>
<feature type="transmembrane region" description="Helical" evidence="14">
    <location>
        <begin position="297"/>
        <end position="320"/>
    </location>
</feature>
<keyword evidence="2" id="KW-1003">Cell membrane</keyword>
<accession>A0A504YVW7</accession>
<dbReference type="GO" id="GO:0022848">
    <property type="term" value="F:acetylcholine-gated monoatomic cation-selective channel activity"/>
    <property type="evidence" value="ECO:0007669"/>
    <property type="project" value="InterPro"/>
</dbReference>
<keyword evidence="10" id="KW-0325">Glycoprotein</keyword>
<evidence type="ECO:0000256" key="5">
    <source>
        <dbReference type="ARBA" id="ARBA00023018"/>
    </source>
</evidence>
<evidence type="ECO:0000256" key="3">
    <source>
        <dbReference type="ARBA" id="ARBA00022692"/>
    </source>
</evidence>
<evidence type="ECO:0000256" key="10">
    <source>
        <dbReference type="ARBA" id="ARBA00023180"/>
    </source>
</evidence>
<dbReference type="InterPro" id="IPR006202">
    <property type="entry name" value="Neur_chan_lig-bd"/>
</dbReference>
<keyword evidence="12" id="KW-0407">Ion channel</keyword>
<evidence type="ECO:0000256" key="12">
    <source>
        <dbReference type="ARBA" id="ARBA00023303"/>
    </source>
</evidence>
<evidence type="ECO:0000256" key="2">
    <source>
        <dbReference type="ARBA" id="ARBA00022475"/>
    </source>
</evidence>
<evidence type="ECO:0000256" key="6">
    <source>
        <dbReference type="ARBA" id="ARBA00023065"/>
    </source>
</evidence>
<feature type="transmembrane region" description="Helical" evidence="14">
    <location>
        <begin position="551"/>
        <end position="569"/>
    </location>
</feature>
<comment type="subcellular location">
    <subcellularLocation>
        <location evidence="13">Synaptic cell membrane</location>
        <topology evidence="13">Multi-pass membrane protein</topology>
    </subcellularLocation>
</comment>
<keyword evidence="8" id="KW-1015">Disulfide bond</keyword>
<dbReference type="InterPro" id="IPR036734">
    <property type="entry name" value="Neur_chan_lig-bd_sf"/>
</dbReference>
<protein>
    <submittedName>
        <fullName evidence="17">Neuronal acetylcholine receptor subunit alpha-7</fullName>
    </submittedName>
</protein>
<dbReference type="STRING" id="46835.A0A504YVW7"/>
<keyword evidence="11" id="KW-1071">Ligand-gated ion channel</keyword>
<keyword evidence="1" id="KW-0813">Transport</keyword>
<keyword evidence="6" id="KW-0406">Ion transport</keyword>
<feature type="domain" description="Neurotransmitter-gated ion-channel transmembrane" evidence="16">
    <location>
        <begin position="302"/>
        <end position="562"/>
    </location>
</feature>
<evidence type="ECO:0000256" key="4">
    <source>
        <dbReference type="ARBA" id="ARBA00022989"/>
    </source>
</evidence>
<evidence type="ECO:0000256" key="7">
    <source>
        <dbReference type="ARBA" id="ARBA00023136"/>
    </source>
</evidence>
<feature type="transmembrane region" description="Helical" evidence="14">
    <location>
        <begin position="327"/>
        <end position="345"/>
    </location>
</feature>
<evidence type="ECO:0000313" key="17">
    <source>
        <dbReference type="EMBL" id="TPP62197.1"/>
    </source>
</evidence>
<name>A0A504YVW7_FASGI</name>
<reference evidence="17 18" key="1">
    <citation type="submission" date="2019-04" db="EMBL/GenBank/DDBJ databases">
        <title>Annotation for the trematode Fasciola gigantica.</title>
        <authorList>
            <person name="Choi Y.-J."/>
        </authorList>
    </citation>
    <scope>NUCLEOTIDE SEQUENCE [LARGE SCALE GENOMIC DNA]</scope>
    <source>
        <strain evidence="17">Uganda_cow_1</strain>
    </source>
</reference>
<dbReference type="EMBL" id="SUNJ01007182">
    <property type="protein sequence ID" value="TPP62197.1"/>
    <property type="molecule type" value="Genomic_DNA"/>
</dbReference>
<feature type="transmembrane region" description="Helical" evidence="14">
    <location>
        <begin position="357"/>
        <end position="384"/>
    </location>
</feature>
<organism evidence="17 18">
    <name type="scientific">Fasciola gigantica</name>
    <name type="common">Giant liver fluke</name>
    <dbReference type="NCBI Taxonomy" id="46835"/>
    <lineage>
        <taxon>Eukaryota</taxon>
        <taxon>Metazoa</taxon>
        <taxon>Spiralia</taxon>
        <taxon>Lophotrochozoa</taxon>
        <taxon>Platyhelminthes</taxon>
        <taxon>Trematoda</taxon>
        <taxon>Digenea</taxon>
        <taxon>Plagiorchiida</taxon>
        <taxon>Echinostomata</taxon>
        <taxon>Echinostomatoidea</taxon>
        <taxon>Fasciolidae</taxon>
        <taxon>Fasciola</taxon>
    </lineage>
</organism>
<dbReference type="Pfam" id="PF02931">
    <property type="entry name" value="Neur_chan_LBD"/>
    <property type="match status" value="1"/>
</dbReference>
<dbReference type="GO" id="GO:0045211">
    <property type="term" value="C:postsynaptic membrane"/>
    <property type="evidence" value="ECO:0007669"/>
    <property type="project" value="InterPro"/>
</dbReference>
<evidence type="ECO:0000256" key="11">
    <source>
        <dbReference type="ARBA" id="ARBA00023286"/>
    </source>
</evidence>
<dbReference type="InterPro" id="IPR006201">
    <property type="entry name" value="Neur_channel"/>
</dbReference>
<evidence type="ECO:0000256" key="8">
    <source>
        <dbReference type="ARBA" id="ARBA00023157"/>
    </source>
</evidence>